<gene>
    <name evidence="6" type="ORF">NF556_00285</name>
</gene>
<evidence type="ECO:0000256" key="1">
    <source>
        <dbReference type="ARBA" id="ARBA00023015"/>
    </source>
</evidence>
<evidence type="ECO:0000256" key="3">
    <source>
        <dbReference type="ARBA" id="ARBA00023163"/>
    </source>
</evidence>
<dbReference type="InterPro" id="IPR009057">
    <property type="entry name" value="Homeodomain-like_sf"/>
</dbReference>
<dbReference type="EMBL" id="CP099489">
    <property type="protein sequence ID" value="USQ80137.1"/>
    <property type="molecule type" value="Genomic_DNA"/>
</dbReference>
<dbReference type="InterPro" id="IPR036271">
    <property type="entry name" value="Tet_transcr_reg_TetR-rel_C_sf"/>
</dbReference>
<dbReference type="InterPro" id="IPR001647">
    <property type="entry name" value="HTH_TetR"/>
</dbReference>
<dbReference type="Proteomes" id="UP001056455">
    <property type="component" value="Chromosome"/>
</dbReference>
<keyword evidence="3" id="KW-0804">Transcription</keyword>
<dbReference type="InterPro" id="IPR025996">
    <property type="entry name" value="MT1864/Rv1816-like_C"/>
</dbReference>
<dbReference type="Pfam" id="PF00440">
    <property type="entry name" value="TetR_N"/>
    <property type="match status" value="1"/>
</dbReference>
<reference evidence="6" key="1">
    <citation type="submission" date="2022-06" db="EMBL/GenBank/DDBJ databases">
        <title>Ornithinimicrobium HY1793.</title>
        <authorList>
            <person name="Huang Y."/>
        </authorList>
    </citation>
    <scope>NUCLEOTIDE SEQUENCE</scope>
    <source>
        <strain evidence="6">HY1793</strain>
    </source>
</reference>
<proteinExistence type="predicted"/>
<evidence type="ECO:0000259" key="4">
    <source>
        <dbReference type="Pfam" id="PF00440"/>
    </source>
</evidence>
<sequence length="199" mass="21152">MPRQKLSFDIVVREACALADEHGLDAVTVSAVARRLEVQAPSLYAHVRDVAALKDGIAEAALGELGRRISAEIAGRSGSDALRGLAGAHRTFAREAPGRWQSLQRRVGSAVADSEAAGSLVSLMRAVLHGYGLPEGEQVHAIRLLGGAINGYLSLEQSGNFAHSDPDPDVSWARALAALDVLLRSWPSQEDQTNPEDSQ</sequence>
<dbReference type="PANTHER" id="PTHR30055">
    <property type="entry name" value="HTH-TYPE TRANSCRIPTIONAL REGULATOR RUTR"/>
    <property type="match status" value="1"/>
</dbReference>
<name>A0ABY4YTN8_9MICO</name>
<feature type="domain" description="HTH-type transcriptional regulator MT1864/Rv1816-like C-terminal" evidence="5">
    <location>
        <begin position="82"/>
        <end position="179"/>
    </location>
</feature>
<feature type="domain" description="HTH tetR-type" evidence="4">
    <location>
        <begin position="13"/>
        <end position="46"/>
    </location>
</feature>
<dbReference type="RefSeq" id="WP_252593513.1">
    <property type="nucleotide sequence ID" value="NZ_CP099489.1"/>
</dbReference>
<accession>A0ABY4YTN8</accession>
<evidence type="ECO:0000256" key="2">
    <source>
        <dbReference type="ARBA" id="ARBA00023125"/>
    </source>
</evidence>
<protein>
    <submittedName>
        <fullName evidence="6">WHG domain-containing protein</fullName>
    </submittedName>
</protein>
<keyword evidence="1" id="KW-0805">Transcription regulation</keyword>
<evidence type="ECO:0000259" key="5">
    <source>
        <dbReference type="Pfam" id="PF13305"/>
    </source>
</evidence>
<dbReference type="SUPFAM" id="SSF48498">
    <property type="entry name" value="Tetracyclin repressor-like, C-terminal domain"/>
    <property type="match status" value="1"/>
</dbReference>
<dbReference type="Pfam" id="PF13305">
    <property type="entry name" value="TetR_C_33"/>
    <property type="match status" value="1"/>
</dbReference>
<dbReference type="Gene3D" id="1.10.10.60">
    <property type="entry name" value="Homeodomain-like"/>
    <property type="match status" value="1"/>
</dbReference>
<dbReference type="InterPro" id="IPR050109">
    <property type="entry name" value="HTH-type_TetR-like_transc_reg"/>
</dbReference>
<evidence type="ECO:0000313" key="6">
    <source>
        <dbReference type="EMBL" id="USQ80137.1"/>
    </source>
</evidence>
<evidence type="ECO:0000313" key="7">
    <source>
        <dbReference type="Proteomes" id="UP001056455"/>
    </source>
</evidence>
<keyword evidence="2" id="KW-0238">DNA-binding</keyword>
<dbReference type="Gene3D" id="1.10.357.10">
    <property type="entry name" value="Tetracycline Repressor, domain 2"/>
    <property type="match status" value="1"/>
</dbReference>
<dbReference type="PANTHER" id="PTHR30055:SF234">
    <property type="entry name" value="HTH-TYPE TRANSCRIPTIONAL REGULATOR BETI"/>
    <property type="match status" value="1"/>
</dbReference>
<organism evidence="6 7">
    <name type="scientific">Ornithinimicrobium faecis</name>
    <dbReference type="NCBI Taxonomy" id="2934158"/>
    <lineage>
        <taxon>Bacteria</taxon>
        <taxon>Bacillati</taxon>
        <taxon>Actinomycetota</taxon>
        <taxon>Actinomycetes</taxon>
        <taxon>Micrococcales</taxon>
        <taxon>Ornithinimicrobiaceae</taxon>
        <taxon>Ornithinimicrobium</taxon>
    </lineage>
</organism>
<dbReference type="SUPFAM" id="SSF46689">
    <property type="entry name" value="Homeodomain-like"/>
    <property type="match status" value="1"/>
</dbReference>
<keyword evidence="7" id="KW-1185">Reference proteome</keyword>